<reference evidence="2" key="1">
    <citation type="journal article" date="2021" name="Nat. Commun.">
        <title>Genetic determinants of endophytism in the Arabidopsis root mycobiome.</title>
        <authorList>
            <person name="Mesny F."/>
            <person name="Miyauchi S."/>
            <person name="Thiergart T."/>
            <person name="Pickel B."/>
            <person name="Atanasova L."/>
            <person name="Karlsson M."/>
            <person name="Huettel B."/>
            <person name="Barry K.W."/>
            <person name="Haridas S."/>
            <person name="Chen C."/>
            <person name="Bauer D."/>
            <person name="Andreopoulos W."/>
            <person name="Pangilinan J."/>
            <person name="LaButti K."/>
            <person name="Riley R."/>
            <person name="Lipzen A."/>
            <person name="Clum A."/>
            <person name="Drula E."/>
            <person name="Henrissat B."/>
            <person name="Kohler A."/>
            <person name="Grigoriev I.V."/>
            <person name="Martin F.M."/>
            <person name="Hacquard S."/>
        </authorList>
    </citation>
    <scope>NUCLEOTIDE SEQUENCE</scope>
    <source>
        <strain evidence="2">MPI-CAGE-CH-0235</strain>
    </source>
</reference>
<dbReference type="AlphaFoldDB" id="A0A8K0T1Z6"/>
<accession>A0A8K0T1Z6</accession>
<protein>
    <submittedName>
        <fullName evidence="2">Uncharacterized protein</fullName>
    </submittedName>
</protein>
<evidence type="ECO:0000313" key="2">
    <source>
        <dbReference type="EMBL" id="KAH7328413.1"/>
    </source>
</evidence>
<evidence type="ECO:0000256" key="1">
    <source>
        <dbReference type="SAM" id="MobiDB-lite"/>
    </source>
</evidence>
<feature type="compositionally biased region" description="Basic residues" evidence="1">
    <location>
        <begin position="485"/>
        <end position="499"/>
    </location>
</feature>
<feature type="compositionally biased region" description="Basic and acidic residues" evidence="1">
    <location>
        <begin position="345"/>
        <end position="356"/>
    </location>
</feature>
<feature type="compositionally biased region" description="Basic residues" evidence="1">
    <location>
        <begin position="236"/>
        <end position="248"/>
    </location>
</feature>
<gene>
    <name evidence="2" type="ORF">B0I35DRAFT_417380</name>
</gene>
<proteinExistence type="predicted"/>
<feature type="compositionally biased region" description="Polar residues" evidence="1">
    <location>
        <begin position="272"/>
        <end position="283"/>
    </location>
</feature>
<name>A0A8K0T1Z6_9HYPO</name>
<feature type="region of interest" description="Disordered" evidence="1">
    <location>
        <begin position="1"/>
        <end position="573"/>
    </location>
</feature>
<feature type="compositionally biased region" description="Polar residues" evidence="1">
    <location>
        <begin position="110"/>
        <end position="130"/>
    </location>
</feature>
<dbReference type="EMBL" id="JAGPNK010000001">
    <property type="protein sequence ID" value="KAH7328413.1"/>
    <property type="molecule type" value="Genomic_DNA"/>
</dbReference>
<feature type="compositionally biased region" description="Basic and acidic residues" evidence="1">
    <location>
        <begin position="20"/>
        <end position="34"/>
    </location>
</feature>
<keyword evidence="3" id="KW-1185">Reference proteome</keyword>
<feature type="compositionally biased region" description="Polar residues" evidence="1">
    <location>
        <begin position="449"/>
        <end position="461"/>
    </location>
</feature>
<feature type="compositionally biased region" description="Basic and acidic residues" evidence="1">
    <location>
        <begin position="439"/>
        <end position="448"/>
    </location>
</feature>
<organism evidence="2 3">
    <name type="scientific">Stachybotrys elegans</name>
    <dbReference type="NCBI Taxonomy" id="80388"/>
    <lineage>
        <taxon>Eukaryota</taxon>
        <taxon>Fungi</taxon>
        <taxon>Dikarya</taxon>
        <taxon>Ascomycota</taxon>
        <taxon>Pezizomycotina</taxon>
        <taxon>Sordariomycetes</taxon>
        <taxon>Hypocreomycetidae</taxon>
        <taxon>Hypocreales</taxon>
        <taxon>Stachybotryaceae</taxon>
        <taxon>Stachybotrys</taxon>
    </lineage>
</organism>
<feature type="non-terminal residue" evidence="2">
    <location>
        <position position="573"/>
    </location>
</feature>
<sequence>MKDSHPYDAAAAPLTSDSSHVVERTELDPVKEPESSPLLLADSERLVEQENQPADKLQDVGESSDNVNVDVAEASDVKEPTEPALLQPSDEAADPEVQAEPAAVPEPSRVSLSVPGSQAEPSQTPDAESTATKDEVDDTPEAVTLSKTEKKSKKKKSKALAQDVETAAEADPVSIEEHPAAPQLLAQEDTVSEPTTVAESTEPREAPAAEPQDVSALKAENEDGDGDPSLAGLSKKERKKLKKEKKKGKTVEFADPIEEAKPIVLEEPAATEDSQTLSKSQPVIDSGPDSSAVEEVVAPKETTGETETEPAPEVHRGSSTEEPAPAIESEEGPEVPLAATPSDAEATKSLEPETHTDQSLPTELSPEAVKVAESADLPALESVNAQQSGPEDLGKPSESEPGVESVTPNQPLLGDETVATGNVEAQPEPTDANTSDSEPAEHVSETKTSEPATEENPTSQLVPEPEPEVETPAPTVDDIDTTPSKTKKDKKDKKKKKKKGEAESSLEPTADPPIPSQSSDPSAATEAVAENVGPEPQESVLPPASETLPAGEAKKDSDPLESTVALPLADADP</sequence>
<comment type="caution">
    <text evidence="2">The sequence shown here is derived from an EMBL/GenBank/DDBJ whole genome shotgun (WGS) entry which is preliminary data.</text>
</comment>
<evidence type="ECO:0000313" key="3">
    <source>
        <dbReference type="Proteomes" id="UP000813444"/>
    </source>
</evidence>
<dbReference type="Proteomes" id="UP000813444">
    <property type="component" value="Unassembled WGS sequence"/>
</dbReference>